<organism evidence="1 2">
    <name type="scientific">Lindgomyces ingoldianus</name>
    <dbReference type="NCBI Taxonomy" id="673940"/>
    <lineage>
        <taxon>Eukaryota</taxon>
        <taxon>Fungi</taxon>
        <taxon>Dikarya</taxon>
        <taxon>Ascomycota</taxon>
        <taxon>Pezizomycotina</taxon>
        <taxon>Dothideomycetes</taxon>
        <taxon>Pleosporomycetidae</taxon>
        <taxon>Pleosporales</taxon>
        <taxon>Lindgomycetaceae</taxon>
        <taxon>Lindgomyces</taxon>
    </lineage>
</organism>
<protein>
    <submittedName>
        <fullName evidence="1">Uncharacterized protein</fullName>
    </submittedName>
</protein>
<evidence type="ECO:0000313" key="2">
    <source>
        <dbReference type="Proteomes" id="UP000799755"/>
    </source>
</evidence>
<dbReference type="EMBL" id="MU003502">
    <property type="protein sequence ID" value="KAF2472524.1"/>
    <property type="molecule type" value="Genomic_DNA"/>
</dbReference>
<sequence length="184" mass="21171">MSCIFKSCFGGWRFPKSDGYGARDSKLMSRRVLVRNSMEKENESFSCHRSFARTSTAYSNEKSALNEHNSPMDDCDEDAEERSTYISEKHFEAGPDGAQVAEEMLTQERRLTRKSVLFRPGKKNSGKGSPTPLSPHNTGDELHRRAQFAMAVKRMDEENAERAWAAEQKRRNQWKNDRKNTKKN</sequence>
<proteinExistence type="predicted"/>
<accession>A0ACB6QZR2</accession>
<name>A0ACB6QZR2_9PLEO</name>
<gene>
    <name evidence="1" type="ORF">BDR25DRAFT_302671</name>
</gene>
<keyword evidence="2" id="KW-1185">Reference proteome</keyword>
<comment type="caution">
    <text evidence="1">The sequence shown here is derived from an EMBL/GenBank/DDBJ whole genome shotgun (WGS) entry which is preliminary data.</text>
</comment>
<evidence type="ECO:0000313" key="1">
    <source>
        <dbReference type="EMBL" id="KAF2472524.1"/>
    </source>
</evidence>
<reference evidence="1" key="1">
    <citation type="journal article" date="2020" name="Stud. Mycol.">
        <title>101 Dothideomycetes genomes: a test case for predicting lifestyles and emergence of pathogens.</title>
        <authorList>
            <person name="Haridas S."/>
            <person name="Albert R."/>
            <person name="Binder M."/>
            <person name="Bloem J."/>
            <person name="Labutti K."/>
            <person name="Salamov A."/>
            <person name="Andreopoulos B."/>
            <person name="Baker S."/>
            <person name="Barry K."/>
            <person name="Bills G."/>
            <person name="Bluhm B."/>
            <person name="Cannon C."/>
            <person name="Castanera R."/>
            <person name="Culley D."/>
            <person name="Daum C."/>
            <person name="Ezra D."/>
            <person name="Gonzalez J."/>
            <person name="Henrissat B."/>
            <person name="Kuo A."/>
            <person name="Liang C."/>
            <person name="Lipzen A."/>
            <person name="Lutzoni F."/>
            <person name="Magnuson J."/>
            <person name="Mondo S."/>
            <person name="Nolan M."/>
            <person name="Ohm R."/>
            <person name="Pangilinan J."/>
            <person name="Park H.-J."/>
            <person name="Ramirez L."/>
            <person name="Alfaro M."/>
            <person name="Sun H."/>
            <person name="Tritt A."/>
            <person name="Yoshinaga Y."/>
            <person name="Zwiers L.-H."/>
            <person name="Turgeon B."/>
            <person name="Goodwin S."/>
            <person name="Spatafora J."/>
            <person name="Crous P."/>
            <person name="Grigoriev I."/>
        </authorList>
    </citation>
    <scope>NUCLEOTIDE SEQUENCE</scope>
    <source>
        <strain evidence="1">ATCC 200398</strain>
    </source>
</reference>
<dbReference type="Proteomes" id="UP000799755">
    <property type="component" value="Unassembled WGS sequence"/>
</dbReference>